<feature type="signal peptide" evidence="2">
    <location>
        <begin position="1"/>
        <end position="22"/>
    </location>
</feature>
<dbReference type="PANTHER" id="PTHR31836">
    <property type="match status" value="1"/>
</dbReference>
<keyword evidence="4" id="KW-1185">Reference proteome</keyword>
<dbReference type="CDD" id="cd22191">
    <property type="entry name" value="DPBB_RlpA_EXP_N-like"/>
    <property type="match status" value="1"/>
</dbReference>
<name>A0AAD4MBL4_9AGAM</name>
<dbReference type="Proteomes" id="UP001203297">
    <property type="component" value="Unassembled WGS sequence"/>
</dbReference>
<accession>A0AAD4MBL4</accession>
<feature type="chain" id="PRO_5041970202" description="RlpA-like protein double-psi beta-barrel domain-containing protein" evidence="2">
    <location>
        <begin position="23"/>
        <end position="231"/>
    </location>
</feature>
<dbReference type="PANTHER" id="PTHR31836:SF22">
    <property type="entry name" value="RLPA-LIKE PROTEIN DOUBLE-PSI BETA-BARREL DOMAIN-CONTAINING PROTEIN"/>
    <property type="match status" value="1"/>
</dbReference>
<dbReference type="SUPFAM" id="SSF50685">
    <property type="entry name" value="Barwin-like endoglucanases"/>
    <property type="match status" value="1"/>
</dbReference>
<proteinExistence type="predicted"/>
<gene>
    <name evidence="3" type="ORF">B0F90DRAFT_1807968</name>
</gene>
<comment type="caution">
    <text evidence="3">The sequence shown here is derived from an EMBL/GenBank/DDBJ whole genome shotgun (WGS) entry which is preliminary data.</text>
</comment>
<dbReference type="AlphaFoldDB" id="A0AAD4MBL4"/>
<evidence type="ECO:0008006" key="5">
    <source>
        <dbReference type="Google" id="ProtNLM"/>
    </source>
</evidence>
<reference evidence="3" key="1">
    <citation type="journal article" date="2022" name="New Phytol.">
        <title>Evolutionary transition to the ectomycorrhizal habit in the genomes of a hyperdiverse lineage of mushroom-forming fungi.</title>
        <authorList>
            <person name="Looney B."/>
            <person name="Miyauchi S."/>
            <person name="Morin E."/>
            <person name="Drula E."/>
            <person name="Courty P.E."/>
            <person name="Kohler A."/>
            <person name="Kuo A."/>
            <person name="LaButti K."/>
            <person name="Pangilinan J."/>
            <person name="Lipzen A."/>
            <person name="Riley R."/>
            <person name="Andreopoulos W."/>
            <person name="He G."/>
            <person name="Johnson J."/>
            <person name="Nolan M."/>
            <person name="Tritt A."/>
            <person name="Barry K.W."/>
            <person name="Grigoriev I.V."/>
            <person name="Nagy L.G."/>
            <person name="Hibbett D."/>
            <person name="Henrissat B."/>
            <person name="Matheny P.B."/>
            <person name="Labbe J."/>
            <person name="Martin F.M."/>
        </authorList>
    </citation>
    <scope>NUCLEOTIDE SEQUENCE</scope>
    <source>
        <strain evidence="3">BPL690</strain>
    </source>
</reference>
<dbReference type="EMBL" id="WTXG01000002">
    <property type="protein sequence ID" value="KAI0307346.1"/>
    <property type="molecule type" value="Genomic_DNA"/>
</dbReference>
<organism evidence="3 4">
    <name type="scientific">Multifurca ochricompacta</name>
    <dbReference type="NCBI Taxonomy" id="376703"/>
    <lineage>
        <taxon>Eukaryota</taxon>
        <taxon>Fungi</taxon>
        <taxon>Dikarya</taxon>
        <taxon>Basidiomycota</taxon>
        <taxon>Agaricomycotina</taxon>
        <taxon>Agaricomycetes</taxon>
        <taxon>Russulales</taxon>
        <taxon>Russulaceae</taxon>
        <taxon>Multifurca</taxon>
    </lineage>
</organism>
<evidence type="ECO:0000256" key="1">
    <source>
        <dbReference type="ARBA" id="ARBA00022729"/>
    </source>
</evidence>
<dbReference type="InterPro" id="IPR036908">
    <property type="entry name" value="RlpA-like_sf"/>
</dbReference>
<evidence type="ECO:0000313" key="4">
    <source>
        <dbReference type="Proteomes" id="UP001203297"/>
    </source>
</evidence>
<evidence type="ECO:0000313" key="3">
    <source>
        <dbReference type="EMBL" id="KAI0307346.1"/>
    </source>
</evidence>
<sequence>MNRYWFKLALVSLFAPFFLASASYLPNQQEQPTAAELKYSRVHSLGSGYTFDPRDGWQTVNISDLSYKYSPRRVHKVTKTSAPKTWYKNLADPVKTTIKNVFKGLEGIGKAEDVTITWYTGHDLLNPSCWKESVWAPTDNSFACALTLEGWTPKPECFQFLELCHGTERCVFVRVVDTCAGCAKGSKHVDLTKRAFSELADLAQGVLTVKMRRATEPLEWAETLWGPKMKN</sequence>
<evidence type="ECO:0000256" key="2">
    <source>
        <dbReference type="SAM" id="SignalP"/>
    </source>
</evidence>
<keyword evidence="1 2" id="KW-0732">Signal</keyword>
<dbReference type="Gene3D" id="2.40.40.10">
    <property type="entry name" value="RlpA-like domain"/>
    <property type="match status" value="1"/>
</dbReference>
<dbReference type="InterPro" id="IPR051477">
    <property type="entry name" value="Expansin_CellWall"/>
</dbReference>
<protein>
    <recommendedName>
        <fullName evidence="5">RlpA-like protein double-psi beta-barrel domain-containing protein</fullName>
    </recommendedName>
</protein>